<dbReference type="Pfam" id="PF11717">
    <property type="entry name" value="Tudor-knot"/>
    <property type="match status" value="1"/>
</dbReference>
<keyword evidence="4" id="KW-1185">Reference proteome</keyword>
<evidence type="ECO:0000313" key="3">
    <source>
        <dbReference type="EMBL" id="MDJ1182788.1"/>
    </source>
</evidence>
<proteinExistence type="predicted"/>
<evidence type="ECO:0000259" key="2">
    <source>
        <dbReference type="Pfam" id="PF11717"/>
    </source>
</evidence>
<evidence type="ECO:0000259" key="1">
    <source>
        <dbReference type="Pfam" id="PF05641"/>
    </source>
</evidence>
<accession>A0ABT7BUC0</accession>
<gene>
    <name evidence="3" type="ORF">PMH09_06225</name>
</gene>
<dbReference type="RefSeq" id="WP_283757441.1">
    <property type="nucleotide sequence ID" value="NZ_JAQOSQ010000004.1"/>
</dbReference>
<dbReference type="EMBL" id="JAQOSQ010000004">
    <property type="protein sequence ID" value="MDJ1182788.1"/>
    <property type="molecule type" value="Genomic_DNA"/>
</dbReference>
<dbReference type="Pfam" id="PF05641">
    <property type="entry name" value="Agenet"/>
    <property type="match status" value="1"/>
</dbReference>
<sequence length="432" mass="48226">MSGSIIQLVDELPKDNITVKTLKALDFVAPGEWNNLVGFDATIAHFTGETDPQIIQRIRDRAAALYLDPKTGYRGAVQLYQAIDKADVAMGTAALANKVGEKISFLSFLNNLTPKAETIQSVDLLLKIAVEVIAFCKLNGIPQPNPQIFAKSLAENYHNAGLIRMVALVSIDGILPLGPNFLMKIHSTIQGMTPAKVAGNAVFSGIQDQIPGETTGDRIGFVNQCFDAVEGWMSQFVEKTGLTPETIFNHLGNFIQMADDNLSFVAAFLDGATNYYEHTGIQTVAQRLILEAYQLLQSEGETLTGEEVDESAADGAFSTGDTIEVWDKYEEDWYEATIRQIKVKNNKNRYFVHYTGSGSSEDEWVKEKNARACNFTDADDNGHSINQKVKVWDDEDETWYTAQIYKIDNHQYRVRYLDEDFDDEWVDLDEIC</sequence>
<feature type="domain" description="Tudor-knot" evidence="2">
    <location>
        <begin position="324"/>
        <end position="369"/>
    </location>
</feature>
<dbReference type="InterPro" id="IPR008395">
    <property type="entry name" value="Agenet-like_dom"/>
</dbReference>
<name>A0ABT7BUC0_9CYAN</name>
<dbReference type="SUPFAM" id="SSF54160">
    <property type="entry name" value="Chromo domain-like"/>
    <property type="match status" value="1"/>
</dbReference>
<reference evidence="3 4" key="1">
    <citation type="submission" date="2023-01" db="EMBL/GenBank/DDBJ databases">
        <title>Novel diversity within Roseofilum (Cyanobacteria; Desertifilaceae) from marine benthic mats with descriptions of four novel species.</title>
        <authorList>
            <person name="Wang Y."/>
            <person name="Berthold D.E."/>
            <person name="Hu J."/>
            <person name="Lefler F.W."/>
            <person name="Laughinghouse H.D. IV."/>
        </authorList>
    </citation>
    <scope>NUCLEOTIDE SEQUENCE [LARGE SCALE GENOMIC DNA]</scope>
    <source>
        <strain evidence="3 4">BLCC-M143</strain>
    </source>
</reference>
<comment type="caution">
    <text evidence="3">The sequence shown here is derived from an EMBL/GenBank/DDBJ whole genome shotgun (WGS) entry which is preliminary data.</text>
</comment>
<protein>
    <submittedName>
        <fullName evidence="3">Agenet domain-containing protein</fullName>
    </submittedName>
</protein>
<evidence type="ECO:0000313" key="4">
    <source>
        <dbReference type="Proteomes" id="UP001232992"/>
    </source>
</evidence>
<dbReference type="InterPro" id="IPR016197">
    <property type="entry name" value="Chromo-like_dom_sf"/>
</dbReference>
<dbReference type="InterPro" id="IPR025995">
    <property type="entry name" value="Tudor-knot"/>
</dbReference>
<dbReference type="Gene3D" id="2.30.30.140">
    <property type="match status" value="1"/>
</dbReference>
<dbReference type="Proteomes" id="UP001232992">
    <property type="component" value="Unassembled WGS sequence"/>
</dbReference>
<organism evidence="3 4">
    <name type="scientific">Roseofilum casamattae BLCC-M143</name>
    <dbReference type="NCBI Taxonomy" id="3022442"/>
    <lineage>
        <taxon>Bacteria</taxon>
        <taxon>Bacillati</taxon>
        <taxon>Cyanobacteriota</taxon>
        <taxon>Cyanophyceae</taxon>
        <taxon>Desertifilales</taxon>
        <taxon>Desertifilaceae</taxon>
        <taxon>Roseofilum</taxon>
        <taxon>Roseofilum casamattae</taxon>
    </lineage>
</organism>
<feature type="domain" description="Agenet-like" evidence="1">
    <location>
        <begin position="387"/>
        <end position="430"/>
    </location>
</feature>